<feature type="domain" description="Palmitoyltransferase DHHC" evidence="13">
    <location>
        <begin position="249"/>
        <end position="368"/>
    </location>
</feature>
<dbReference type="GO" id="GO:0016020">
    <property type="term" value="C:membrane"/>
    <property type="evidence" value="ECO:0007669"/>
    <property type="project" value="UniProtKB-SubCell"/>
</dbReference>
<keyword evidence="4 11" id="KW-1133">Transmembrane helix</keyword>
<evidence type="ECO:0000256" key="3">
    <source>
        <dbReference type="ARBA" id="ARBA00022692"/>
    </source>
</evidence>
<evidence type="ECO:0000256" key="10">
    <source>
        <dbReference type="ARBA" id="ARBA00048048"/>
    </source>
</evidence>
<proteinExistence type="inferred from homology"/>
<reference evidence="14" key="1">
    <citation type="submission" date="2015-10" db="EMBL/GenBank/DDBJ databases">
        <authorList>
            <person name="Regsiter A."/>
            <person name="william w."/>
        </authorList>
    </citation>
    <scope>NUCLEOTIDE SEQUENCE</scope>
    <source>
        <strain evidence="14">Montdore</strain>
    </source>
</reference>
<evidence type="ECO:0000256" key="1">
    <source>
        <dbReference type="ARBA" id="ARBA00004141"/>
    </source>
</evidence>
<evidence type="ECO:0000313" key="14">
    <source>
        <dbReference type="EMBL" id="CUS14744.1"/>
    </source>
</evidence>
<dbReference type="InterPro" id="IPR039859">
    <property type="entry name" value="PFA4/ZDH16/20/ERF2-like"/>
</dbReference>
<keyword evidence="6" id="KW-0564">Palmitate</keyword>
<feature type="region of interest" description="Disordered" evidence="12">
    <location>
        <begin position="120"/>
        <end position="204"/>
    </location>
</feature>
<sequence length="490" mass="54332">MGNGWLGAKEVRGPSKHALNRWVSYTMPVIMAGLVGFATWVFVALICVNHLLIGQGRKGTAIALLVVYLVLLLLMSSTYLRLLWVVSADPGFVTNQSTDSENEKFMGSVESRSDAEIGLGGVQAEGWRSEEETIRSPEPMPVAESPPEDGAESLPDALQSGSAKGTPRPALSPGAMVQPTNGPSTMPFPASPYPSHQPLAGHGAFPGNPLGSRPYCAYGPPRPNTSAGYQNLDEWFQRDAFVCENDGLPRWCVHCQLWKPDRSHHCSELQRCVWRMDHFCPWVGGVVAEPSYKFFYQMVFYGALYCLFLIISIAVIFRQQISDGGNQDPRWVACLALTCVFGLFSGGMAGSTTQLIYRNVSTIESLNYKTKVYQLALHDPNPTQTPPPSPQISAVAPTRIWLPREPGPGQRQRCFAIVRTRPGDNPWRLASTLENFEEVLGYSFWDWWLPIKRSPLEAKKSGEGWYRWNEKLLARLKRQAGIAQPSSQSN</sequence>
<keyword evidence="5 11" id="KW-0472">Membrane</keyword>
<protein>
    <recommendedName>
        <fullName evidence="11">Palmitoyltransferase</fullName>
        <ecNumber evidence="11">2.3.1.225</ecNumber>
    </recommendedName>
</protein>
<comment type="similarity">
    <text evidence="9">Belongs to the DHHC palmitoyltransferase family. PFA5 subfamily.</text>
</comment>
<evidence type="ECO:0000256" key="4">
    <source>
        <dbReference type="ARBA" id="ARBA00022989"/>
    </source>
</evidence>
<dbReference type="GO" id="GO:0006612">
    <property type="term" value="P:protein targeting to membrane"/>
    <property type="evidence" value="ECO:0007669"/>
    <property type="project" value="TreeGrafter"/>
</dbReference>
<accession>A0A292Q5P8</accession>
<gene>
    <name evidence="14" type="ORF">GSTUAT00001269001</name>
</gene>
<dbReference type="EMBL" id="LN890956">
    <property type="protein sequence ID" value="CUS14744.1"/>
    <property type="molecule type" value="Genomic_DNA"/>
</dbReference>
<evidence type="ECO:0000256" key="11">
    <source>
        <dbReference type="RuleBase" id="RU079119"/>
    </source>
</evidence>
<evidence type="ECO:0000313" key="15">
    <source>
        <dbReference type="Proteomes" id="UP001412239"/>
    </source>
</evidence>
<dbReference type="Proteomes" id="UP001412239">
    <property type="component" value="Unassembled WGS sequence"/>
</dbReference>
<comment type="subcellular location">
    <subcellularLocation>
        <location evidence="1">Membrane</location>
        <topology evidence="1">Multi-pass membrane protein</topology>
    </subcellularLocation>
</comment>
<evidence type="ECO:0000256" key="5">
    <source>
        <dbReference type="ARBA" id="ARBA00023136"/>
    </source>
</evidence>
<dbReference type="GO" id="GO:0005794">
    <property type="term" value="C:Golgi apparatus"/>
    <property type="evidence" value="ECO:0007669"/>
    <property type="project" value="TreeGrafter"/>
</dbReference>
<evidence type="ECO:0000259" key="13">
    <source>
        <dbReference type="Pfam" id="PF01529"/>
    </source>
</evidence>
<feature type="transmembrane region" description="Helical" evidence="11">
    <location>
        <begin position="329"/>
        <end position="349"/>
    </location>
</feature>
<comment type="catalytic activity">
    <reaction evidence="10 11">
        <text>L-cysteinyl-[protein] + hexadecanoyl-CoA = S-hexadecanoyl-L-cysteinyl-[protein] + CoA</text>
        <dbReference type="Rhea" id="RHEA:36683"/>
        <dbReference type="Rhea" id="RHEA-COMP:10131"/>
        <dbReference type="Rhea" id="RHEA-COMP:11032"/>
        <dbReference type="ChEBI" id="CHEBI:29950"/>
        <dbReference type="ChEBI" id="CHEBI:57287"/>
        <dbReference type="ChEBI" id="CHEBI:57379"/>
        <dbReference type="ChEBI" id="CHEBI:74151"/>
        <dbReference type="EC" id="2.3.1.225"/>
    </reaction>
</comment>
<dbReference type="PANTHER" id="PTHR22883:SF23">
    <property type="entry name" value="PALMITOYLTRANSFERASE ZDHHC6"/>
    <property type="match status" value="1"/>
</dbReference>
<evidence type="ECO:0000256" key="2">
    <source>
        <dbReference type="ARBA" id="ARBA00022679"/>
    </source>
</evidence>
<evidence type="ECO:0000256" key="7">
    <source>
        <dbReference type="ARBA" id="ARBA00023288"/>
    </source>
</evidence>
<keyword evidence="15" id="KW-1185">Reference proteome</keyword>
<dbReference type="AlphaFoldDB" id="A0A292Q5P8"/>
<dbReference type="InterPro" id="IPR001594">
    <property type="entry name" value="Palmitoyltrfase_DHHC"/>
</dbReference>
<dbReference type="GO" id="GO:0005783">
    <property type="term" value="C:endoplasmic reticulum"/>
    <property type="evidence" value="ECO:0007669"/>
    <property type="project" value="TreeGrafter"/>
</dbReference>
<keyword evidence="3 11" id="KW-0812">Transmembrane</keyword>
<feature type="transmembrane region" description="Helical" evidence="11">
    <location>
        <begin position="25"/>
        <end position="48"/>
    </location>
</feature>
<keyword evidence="2 11" id="KW-0808">Transferase</keyword>
<dbReference type="PANTHER" id="PTHR22883">
    <property type="entry name" value="ZINC FINGER DHHC DOMAIN CONTAINING PROTEIN"/>
    <property type="match status" value="1"/>
</dbReference>
<evidence type="ECO:0000256" key="9">
    <source>
        <dbReference type="ARBA" id="ARBA00038298"/>
    </source>
</evidence>
<dbReference type="Pfam" id="PF01529">
    <property type="entry name" value="DHHC"/>
    <property type="match status" value="1"/>
</dbReference>
<comment type="domain">
    <text evidence="11">The DHHC domain is required for palmitoyltransferase activity.</text>
</comment>
<feature type="transmembrane region" description="Helical" evidence="11">
    <location>
        <begin position="60"/>
        <end position="84"/>
    </location>
</feature>
<evidence type="ECO:0000256" key="12">
    <source>
        <dbReference type="SAM" id="MobiDB-lite"/>
    </source>
</evidence>
<keyword evidence="8 11" id="KW-0012">Acyltransferase</keyword>
<evidence type="ECO:0000256" key="6">
    <source>
        <dbReference type="ARBA" id="ARBA00023139"/>
    </source>
</evidence>
<dbReference type="EC" id="2.3.1.225" evidence="11"/>
<dbReference type="PROSITE" id="PS50216">
    <property type="entry name" value="DHHC"/>
    <property type="match status" value="1"/>
</dbReference>
<dbReference type="GO" id="GO:0019706">
    <property type="term" value="F:protein-cysteine S-palmitoyltransferase activity"/>
    <property type="evidence" value="ECO:0007669"/>
    <property type="project" value="UniProtKB-EC"/>
</dbReference>
<organism evidence="14 15">
    <name type="scientific">Tuber aestivum</name>
    <name type="common">summer truffle</name>
    <dbReference type="NCBI Taxonomy" id="59557"/>
    <lineage>
        <taxon>Eukaryota</taxon>
        <taxon>Fungi</taxon>
        <taxon>Dikarya</taxon>
        <taxon>Ascomycota</taxon>
        <taxon>Pezizomycotina</taxon>
        <taxon>Pezizomycetes</taxon>
        <taxon>Pezizales</taxon>
        <taxon>Tuberaceae</taxon>
        <taxon>Tuber</taxon>
    </lineage>
</organism>
<evidence type="ECO:0000256" key="8">
    <source>
        <dbReference type="ARBA" id="ARBA00023315"/>
    </source>
</evidence>
<keyword evidence="7" id="KW-0449">Lipoprotein</keyword>
<name>A0A292Q5P8_9PEZI</name>
<feature type="transmembrane region" description="Helical" evidence="11">
    <location>
        <begin position="294"/>
        <end position="317"/>
    </location>
</feature>